<name>A0A645HV25_9ZZZZ</name>
<proteinExistence type="predicted"/>
<reference evidence="1" key="1">
    <citation type="submission" date="2019-08" db="EMBL/GenBank/DDBJ databases">
        <authorList>
            <person name="Kucharzyk K."/>
            <person name="Murdoch R.W."/>
            <person name="Higgins S."/>
            <person name="Loffler F."/>
        </authorList>
    </citation>
    <scope>NUCLEOTIDE SEQUENCE</scope>
</reference>
<dbReference type="AlphaFoldDB" id="A0A645HV25"/>
<comment type="caution">
    <text evidence="1">The sequence shown here is derived from an EMBL/GenBank/DDBJ whole genome shotgun (WGS) entry which is preliminary data.</text>
</comment>
<dbReference type="EMBL" id="VSSQ01099987">
    <property type="protein sequence ID" value="MPN42322.1"/>
    <property type="molecule type" value="Genomic_DNA"/>
</dbReference>
<gene>
    <name evidence="1" type="ORF">SDC9_189879</name>
</gene>
<sequence length="72" mass="7919">MNQQRGEGGNLVNPDGVVVHLLIFGNVRLNYAGHGRIHSEVDRKDDIVSGKGVAIVPLNILPQMESYRHTIC</sequence>
<accession>A0A645HV25</accession>
<organism evidence="1">
    <name type="scientific">bioreactor metagenome</name>
    <dbReference type="NCBI Taxonomy" id="1076179"/>
    <lineage>
        <taxon>unclassified sequences</taxon>
        <taxon>metagenomes</taxon>
        <taxon>ecological metagenomes</taxon>
    </lineage>
</organism>
<evidence type="ECO:0000313" key="1">
    <source>
        <dbReference type="EMBL" id="MPN42322.1"/>
    </source>
</evidence>
<protein>
    <submittedName>
        <fullName evidence="1">Uncharacterized protein</fullName>
    </submittedName>
</protein>